<comment type="caution">
    <text evidence="2">The sequence shown here is derived from an EMBL/GenBank/DDBJ whole genome shotgun (WGS) entry which is preliminary data.</text>
</comment>
<evidence type="ECO:0000313" key="3">
    <source>
        <dbReference type="Proteomes" id="UP001556118"/>
    </source>
</evidence>
<feature type="signal peptide" evidence="1">
    <location>
        <begin position="1"/>
        <end position="24"/>
    </location>
</feature>
<dbReference type="PROSITE" id="PS51257">
    <property type="entry name" value="PROKAR_LIPOPROTEIN"/>
    <property type="match status" value="1"/>
</dbReference>
<organism evidence="2 3">
    <name type="scientific">Novosphingobium rhizovicinum</name>
    <dbReference type="NCBI Taxonomy" id="3228928"/>
    <lineage>
        <taxon>Bacteria</taxon>
        <taxon>Pseudomonadati</taxon>
        <taxon>Pseudomonadota</taxon>
        <taxon>Alphaproteobacteria</taxon>
        <taxon>Sphingomonadales</taxon>
        <taxon>Sphingomonadaceae</taxon>
        <taxon>Novosphingobium</taxon>
    </lineage>
</organism>
<keyword evidence="3" id="KW-1185">Reference proteome</keyword>
<dbReference type="RefSeq" id="WP_367771321.1">
    <property type="nucleotide sequence ID" value="NZ_JBFNXR010000021.1"/>
</dbReference>
<dbReference type="NCBIfam" id="TIGR04433">
    <property type="entry name" value="UrcA_uranyl"/>
    <property type="match status" value="1"/>
</dbReference>
<name>A0ABV3RA06_9SPHN</name>
<protein>
    <submittedName>
        <fullName evidence="2">UrcA family protein</fullName>
    </submittedName>
</protein>
<sequence length="129" mass="13759">MLRTITGLGLMAFASLACGGAAMAAPDQQEDEIVVTAPRALPLPAERSPYTGAPIATASVAIPVLYEDLDLGTERDRERLMTRIDRVAQDACRQLDRMFPLNPDADCVRNATSAAKSAANAMLSARQAR</sequence>
<keyword evidence="1" id="KW-0732">Signal</keyword>
<gene>
    <name evidence="2" type="ORF">ABUH87_06290</name>
</gene>
<reference evidence="2 3" key="1">
    <citation type="submission" date="2024-06" db="EMBL/GenBank/DDBJ databases">
        <title>Novosphingobium rhizovicinus M1R2S20.</title>
        <authorList>
            <person name="Sun J.-Q."/>
        </authorList>
    </citation>
    <scope>NUCLEOTIDE SEQUENCE [LARGE SCALE GENOMIC DNA]</scope>
    <source>
        <strain evidence="2 3">M1R2S20</strain>
    </source>
</reference>
<dbReference type="EMBL" id="JBFNXR010000021">
    <property type="protein sequence ID" value="MEW9854785.1"/>
    <property type="molecule type" value="Genomic_DNA"/>
</dbReference>
<dbReference type="Proteomes" id="UP001556118">
    <property type="component" value="Unassembled WGS sequence"/>
</dbReference>
<proteinExistence type="predicted"/>
<feature type="chain" id="PRO_5045532759" evidence="1">
    <location>
        <begin position="25"/>
        <end position="129"/>
    </location>
</feature>
<evidence type="ECO:0000256" key="1">
    <source>
        <dbReference type="SAM" id="SignalP"/>
    </source>
</evidence>
<evidence type="ECO:0000313" key="2">
    <source>
        <dbReference type="EMBL" id="MEW9854785.1"/>
    </source>
</evidence>
<accession>A0ABV3RA06</accession>
<dbReference type="InterPro" id="IPR030972">
    <property type="entry name" value="UrcA_uranyl"/>
</dbReference>